<dbReference type="Proteomes" id="UP000005387">
    <property type="component" value="Unassembled WGS sequence"/>
</dbReference>
<evidence type="ECO:0000313" key="2">
    <source>
        <dbReference type="Proteomes" id="UP000005387"/>
    </source>
</evidence>
<dbReference type="EMBL" id="AEDD01000001">
    <property type="protein sequence ID" value="EFM12684.1"/>
    <property type="molecule type" value="Genomic_DNA"/>
</dbReference>
<reference evidence="1 2" key="1">
    <citation type="submission" date="2010-07" db="EMBL/GenBank/DDBJ databases">
        <title>The draft genome of Paenibacillus curdlanolyticus YK9.</title>
        <authorList>
            <consortium name="US DOE Joint Genome Institute (JGI-PGF)"/>
            <person name="Lucas S."/>
            <person name="Copeland A."/>
            <person name="Lapidus A."/>
            <person name="Cheng J.-F."/>
            <person name="Bruce D."/>
            <person name="Goodwin L."/>
            <person name="Pitluck S."/>
            <person name="Land M.L."/>
            <person name="Hauser L."/>
            <person name="Chang Y.-J."/>
            <person name="Jeffries C."/>
            <person name="Anderson I.J."/>
            <person name="Johnson E."/>
            <person name="Loganathan U."/>
            <person name="Mulhopadhyay B."/>
            <person name="Kyrpides N."/>
            <person name="Woyke T.J."/>
        </authorList>
    </citation>
    <scope>NUCLEOTIDE SEQUENCE [LARGE SCALE GENOMIC DNA]</scope>
    <source>
        <strain evidence="1 2">YK9</strain>
    </source>
</reference>
<dbReference type="eggNOG" id="ENOG5032S7S">
    <property type="taxonomic scope" value="Bacteria"/>
</dbReference>
<name>E0I320_9BACL</name>
<dbReference type="AlphaFoldDB" id="E0I320"/>
<accession>E0I320</accession>
<protein>
    <recommendedName>
        <fullName evidence="3">YneQ</fullName>
    </recommendedName>
</protein>
<proteinExistence type="predicted"/>
<gene>
    <name evidence="1" type="ORF">PaecuDRAFT_0195</name>
</gene>
<sequence length="99" mass="11958">MAFGVKRHELQEWKKRVERGEIALLTHYWYEERFPGNRTITKVGCSDLDRLAAWCVQYGLDPRYIHHREHFPHFDLIGPKQRSVLEQMGRHDLIARFRL</sequence>
<evidence type="ECO:0000313" key="1">
    <source>
        <dbReference type="EMBL" id="EFM12684.1"/>
    </source>
</evidence>
<dbReference type="RefSeq" id="WP_006036213.1">
    <property type="nucleotide sequence ID" value="NZ_AEDD01000001.1"/>
</dbReference>
<dbReference type="STRING" id="717606.PaecuDRAFT_0195"/>
<keyword evidence="2" id="KW-1185">Reference proteome</keyword>
<dbReference type="OrthoDB" id="2361368at2"/>
<organism evidence="1 2">
    <name type="scientific">Paenibacillus curdlanolyticus YK9</name>
    <dbReference type="NCBI Taxonomy" id="717606"/>
    <lineage>
        <taxon>Bacteria</taxon>
        <taxon>Bacillati</taxon>
        <taxon>Bacillota</taxon>
        <taxon>Bacilli</taxon>
        <taxon>Bacillales</taxon>
        <taxon>Paenibacillaceae</taxon>
        <taxon>Paenibacillus</taxon>
    </lineage>
</organism>
<evidence type="ECO:0008006" key="3">
    <source>
        <dbReference type="Google" id="ProtNLM"/>
    </source>
</evidence>